<keyword evidence="1" id="KW-0808">Transferase</keyword>
<dbReference type="AlphaFoldDB" id="A0A7X0BW20"/>
<organism evidence="3 4">
    <name type="scientific">Nonomuraea muscovyensis</name>
    <dbReference type="NCBI Taxonomy" id="1124761"/>
    <lineage>
        <taxon>Bacteria</taxon>
        <taxon>Bacillati</taxon>
        <taxon>Actinomycetota</taxon>
        <taxon>Actinomycetes</taxon>
        <taxon>Streptosporangiales</taxon>
        <taxon>Streptosporangiaceae</taxon>
        <taxon>Nonomuraea</taxon>
    </lineage>
</organism>
<evidence type="ECO:0000313" key="3">
    <source>
        <dbReference type="EMBL" id="MBB6343792.1"/>
    </source>
</evidence>
<dbReference type="InterPro" id="IPR050267">
    <property type="entry name" value="Anti-sigma-factor_SerPK"/>
</dbReference>
<dbReference type="Pfam" id="PF13581">
    <property type="entry name" value="HATPase_c_2"/>
    <property type="match status" value="1"/>
</dbReference>
<evidence type="ECO:0000256" key="1">
    <source>
        <dbReference type="ARBA" id="ARBA00022527"/>
    </source>
</evidence>
<dbReference type="SUPFAM" id="SSF55874">
    <property type="entry name" value="ATPase domain of HSP90 chaperone/DNA topoisomerase II/histidine kinase"/>
    <property type="match status" value="1"/>
</dbReference>
<name>A0A7X0BW20_9ACTN</name>
<evidence type="ECO:0000259" key="2">
    <source>
        <dbReference type="Pfam" id="PF13581"/>
    </source>
</evidence>
<keyword evidence="1" id="KW-0418">Kinase</keyword>
<dbReference type="InterPro" id="IPR036890">
    <property type="entry name" value="HATPase_C_sf"/>
</dbReference>
<gene>
    <name evidence="3" type="ORF">FHU36_000301</name>
</gene>
<dbReference type="InterPro" id="IPR003594">
    <property type="entry name" value="HATPase_dom"/>
</dbReference>
<dbReference type="PANTHER" id="PTHR35526:SF3">
    <property type="entry name" value="ANTI-SIGMA-F FACTOR RSBW"/>
    <property type="match status" value="1"/>
</dbReference>
<dbReference type="PANTHER" id="PTHR35526">
    <property type="entry name" value="ANTI-SIGMA-F FACTOR RSBW-RELATED"/>
    <property type="match status" value="1"/>
</dbReference>
<accession>A0A7X0BW20</accession>
<keyword evidence="1" id="KW-0723">Serine/threonine-protein kinase</keyword>
<dbReference type="CDD" id="cd16936">
    <property type="entry name" value="HATPase_RsbW-like"/>
    <property type="match status" value="1"/>
</dbReference>
<dbReference type="Proteomes" id="UP000583800">
    <property type="component" value="Unassembled WGS sequence"/>
</dbReference>
<dbReference type="Gene3D" id="3.30.565.10">
    <property type="entry name" value="Histidine kinase-like ATPase, C-terminal domain"/>
    <property type="match status" value="1"/>
</dbReference>
<feature type="domain" description="Histidine kinase/HSP90-like ATPase" evidence="2">
    <location>
        <begin position="8"/>
        <end position="114"/>
    </location>
</feature>
<dbReference type="GO" id="GO:0004674">
    <property type="term" value="F:protein serine/threonine kinase activity"/>
    <property type="evidence" value="ECO:0007669"/>
    <property type="project" value="UniProtKB-KW"/>
</dbReference>
<dbReference type="RefSeq" id="WP_312891386.1">
    <property type="nucleotide sequence ID" value="NZ_JACHJB010000001.1"/>
</dbReference>
<proteinExistence type="predicted"/>
<reference evidence="3 4" key="1">
    <citation type="submission" date="2020-08" db="EMBL/GenBank/DDBJ databases">
        <title>Sequencing the genomes of 1000 actinobacteria strains.</title>
        <authorList>
            <person name="Klenk H.-P."/>
        </authorList>
    </citation>
    <scope>NUCLEOTIDE SEQUENCE [LARGE SCALE GENOMIC DNA]</scope>
    <source>
        <strain evidence="3 4">DSM 45913</strain>
    </source>
</reference>
<comment type="caution">
    <text evidence="3">The sequence shown here is derived from an EMBL/GenBank/DDBJ whole genome shotgun (WGS) entry which is preliminary data.</text>
</comment>
<keyword evidence="4" id="KW-1185">Reference proteome</keyword>
<protein>
    <submittedName>
        <fullName evidence="3">Anti-sigma regulatory factor (Ser/Thr protein kinase)</fullName>
    </submittedName>
</protein>
<sequence>MKTLRFRLPDLPQVRQFVEEGARGAGMPEEAIADFVIAVNEVATNAVTHGTTDGQVRLWPDGDEIVVEVHDNGIWKPGPMPGSVGGMGLWVARMLALDLSLRVGDHGSTVVMRFQGKG</sequence>
<dbReference type="EMBL" id="JACHJB010000001">
    <property type="protein sequence ID" value="MBB6343792.1"/>
    <property type="molecule type" value="Genomic_DNA"/>
</dbReference>
<evidence type="ECO:0000313" key="4">
    <source>
        <dbReference type="Proteomes" id="UP000583800"/>
    </source>
</evidence>